<dbReference type="GO" id="GO:0004694">
    <property type="term" value="F:eukaryotic translation initiation factor 2alpha kinase activity"/>
    <property type="evidence" value="ECO:0007669"/>
    <property type="project" value="TreeGrafter"/>
</dbReference>
<evidence type="ECO:0000256" key="4">
    <source>
        <dbReference type="ARBA" id="ARBA00022840"/>
    </source>
</evidence>
<accession>A0AAV5SUQ8</accession>
<dbReference type="SMART" id="SM00220">
    <property type="entry name" value="S_TKc"/>
    <property type="match status" value="1"/>
</dbReference>
<reference evidence="9" key="1">
    <citation type="submission" date="2023-10" db="EMBL/GenBank/DDBJ databases">
        <title>Genome assembly of Pristionchus species.</title>
        <authorList>
            <person name="Yoshida K."/>
            <person name="Sommer R.J."/>
        </authorList>
    </citation>
    <scope>NUCLEOTIDE SEQUENCE</scope>
    <source>
        <strain evidence="9">RS0144</strain>
    </source>
</reference>
<dbReference type="PROSITE" id="PS50011">
    <property type="entry name" value="PROTEIN_KINASE_DOM"/>
    <property type="match status" value="1"/>
</dbReference>
<keyword evidence="3" id="KW-0418">Kinase</keyword>
<evidence type="ECO:0000256" key="1">
    <source>
        <dbReference type="ARBA" id="ARBA00022679"/>
    </source>
</evidence>
<proteinExistence type="inferred from homology"/>
<gene>
    <name evidence="9" type="ORF">PENTCL1PPCAC_9071</name>
</gene>
<dbReference type="Pfam" id="PF00069">
    <property type="entry name" value="Pkinase"/>
    <property type="match status" value="1"/>
</dbReference>
<keyword evidence="4 6" id="KW-0067">ATP-binding</keyword>
<organism evidence="9 10">
    <name type="scientific">Pristionchus entomophagus</name>
    <dbReference type="NCBI Taxonomy" id="358040"/>
    <lineage>
        <taxon>Eukaryota</taxon>
        <taxon>Metazoa</taxon>
        <taxon>Ecdysozoa</taxon>
        <taxon>Nematoda</taxon>
        <taxon>Chromadorea</taxon>
        <taxon>Rhabditida</taxon>
        <taxon>Rhabditina</taxon>
        <taxon>Diplogasteromorpha</taxon>
        <taxon>Diplogasteroidea</taxon>
        <taxon>Neodiplogasteridae</taxon>
        <taxon>Pristionchus</taxon>
    </lineage>
</organism>
<name>A0AAV5SUQ8_9BILA</name>
<dbReference type="GO" id="GO:0005524">
    <property type="term" value="F:ATP binding"/>
    <property type="evidence" value="ECO:0007669"/>
    <property type="project" value="UniProtKB-UniRule"/>
</dbReference>
<evidence type="ECO:0000256" key="6">
    <source>
        <dbReference type="PROSITE-ProRule" id="PRU10141"/>
    </source>
</evidence>
<dbReference type="EMBL" id="BTSX01000002">
    <property type="protein sequence ID" value="GMS86896.1"/>
    <property type="molecule type" value="Genomic_DNA"/>
</dbReference>
<keyword evidence="10" id="KW-1185">Reference proteome</keyword>
<dbReference type="GO" id="GO:0005737">
    <property type="term" value="C:cytoplasm"/>
    <property type="evidence" value="ECO:0007669"/>
    <property type="project" value="TreeGrafter"/>
</dbReference>
<dbReference type="InterPro" id="IPR008271">
    <property type="entry name" value="Ser/Thr_kinase_AS"/>
</dbReference>
<dbReference type="PANTHER" id="PTHR11042:SF91">
    <property type="entry name" value="EUKARYOTIC TRANSLATION INITIATION FACTOR 2-ALPHA KINASE"/>
    <property type="match status" value="1"/>
</dbReference>
<sequence length="296" mass="34601">RYTSKFADVFTVFLGIGGGGCVFKVENKLDKWRYAVKRIAVDPKNIDDALREVRAMAQFDHPGIIRYNCTWIERPPEGWQHDTNVEILKRMGSSSRRSVIKIFQMQFNDDCEFLYIQMQLCNYSLKEWLRENRSDSTRNLPRMKSWFKQIVEAVHYIHEKNLIHRDLKPSNILFAEIDHLKVCDLGIATERRIDEQTDTTITRTIIGSMLYLSPEQSSRYPYGSKTDVFTLGLILSELCVAITNRERSEIFDNFRHGIQCDRIQDSGTAKFIKKLTQVEPKDRPSCREMLDDLFLA</sequence>
<dbReference type="Gene3D" id="1.10.510.10">
    <property type="entry name" value="Transferase(Phosphotransferase) domain 1"/>
    <property type="match status" value="1"/>
</dbReference>
<protein>
    <recommendedName>
        <fullName evidence="8">Protein kinase domain-containing protein</fullName>
    </recommendedName>
</protein>
<evidence type="ECO:0000313" key="10">
    <source>
        <dbReference type="Proteomes" id="UP001432027"/>
    </source>
</evidence>
<feature type="binding site" evidence="6">
    <location>
        <position position="37"/>
    </location>
    <ligand>
        <name>ATP</name>
        <dbReference type="ChEBI" id="CHEBI:30616"/>
    </ligand>
</feature>
<dbReference type="InterPro" id="IPR017441">
    <property type="entry name" value="Protein_kinase_ATP_BS"/>
</dbReference>
<comment type="caution">
    <text evidence="9">The sequence shown here is derived from an EMBL/GenBank/DDBJ whole genome shotgun (WGS) entry which is preliminary data.</text>
</comment>
<dbReference type="InterPro" id="IPR011009">
    <property type="entry name" value="Kinase-like_dom_sf"/>
</dbReference>
<dbReference type="FunFam" id="1.10.510.10:FF:001020">
    <property type="entry name" value="Transmembrane ion channel"/>
    <property type="match status" value="1"/>
</dbReference>
<dbReference type="SUPFAM" id="SSF56112">
    <property type="entry name" value="Protein kinase-like (PK-like)"/>
    <property type="match status" value="1"/>
</dbReference>
<feature type="domain" description="Protein kinase" evidence="8">
    <location>
        <begin position="8"/>
        <end position="295"/>
    </location>
</feature>
<evidence type="ECO:0000313" key="9">
    <source>
        <dbReference type="EMBL" id="GMS86896.1"/>
    </source>
</evidence>
<dbReference type="AlphaFoldDB" id="A0AAV5SUQ8"/>
<dbReference type="PROSITE" id="PS00108">
    <property type="entry name" value="PROTEIN_KINASE_ST"/>
    <property type="match status" value="1"/>
</dbReference>
<evidence type="ECO:0000256" key="2">
    <source>
        <dbReference type="ARBA" id="ARBA00022741"/>
    </source>
</evidence>
<dbReference type="InterPro" id="IPR000719">
    <property type="entry name" value="Prot_kinase_dom"/>
</dbReference>
<evidence type="ECO:0000256" key="5">
    <source>
        <dbReference type="ARBA" id="ARBA00037982"/>
    </source>
</evidence>
<dbReference type="FunFam" id="3.30.200.20:FF:000706">
    <property type="entry name" value="Protein kinase"/>
    <property type="match status" value="1"/>
</dbReference>
<keyword evidence="7" id="KW-0723">Serine/threonine-protein kinase</keyword>
<evidence type="ECO:0000256" key="3">
    <source>
        <dbReference type="ARBA" id="ARBA00022777"/>
    </source>
</evidence>
<dbReference type="Proteomes" id="UP001432027">
    <property type="component" value="Unassembled WGS sequence"/>
</dbReference>
<feature type="non-terminal residue" evidence="9">
    <location>
        <position position="1"/>
    </location>
</feature>
<keyword evidence="1" id="KW-0808">Transferase</keyword>
<dbReference type="PROSITE" id="PS00107">
    <property type="entry name" value="PROTEIN_KINASE_ATP"/>
    <property type="match status" value="1"/>
</dbReference>
<keyword evidence="2 6" id="KW-0547">Nucleotide-binding</keyword>
<evidence type="ECO:0000259" key="8">
    <source>
        <dbReference type="PROSITE" id="PS50011"/>
    </source>
</evidence>
<evidence type="ECO:0000256" key="7">
    <source>
        <dbReference type="RuleBase" id="RU000304"/>
    </source>
</evidence>
<dbReference type="GO" id="GO:0005634">
    <property type="term" value="C:nucleus"/>
    <property type="evidence" value="ECO:0007669"/>
    <property type="project" value="TreeGrafter"/>
</dbReference>
<dbReference type="Gene3D" id="3.30.200.20">
    <property type="entry name" value="Phosphorylase Kinase, domain 1"/>
    <property type="match status" value="1"/>
</dbReference>
<comment type="similarity">
    <text evidence="5">Belongs to the protein kinase superfamily. Ser/Thr protein kinase family. GCN2 subfamily.</text>
</comment>
<dbReference type="InterPro" id="IPR050339">
    <property type="entry name" value="CC_SR_Kinase"/>
</dbReference>
<dbReference type="PANTHER" id="PTHR11042">
    <property type="entry name" value="EUKARYOTIC TRANSLATION INITIATION FACTOR 2-ALPHA KINASE EIF2-ALPHA KINASE -RELATED"/>
    <property type="match status" value="1"/>
</dbReference>